<dbReference type="AlphaFoldDB" id="A0A394DFD7"/>
<keyword evidence="3" id="KW-1185">Reference proteome</keyword>
<sequence length="125" mass="12855">MTKLTRSRAIWSRQMHQDVGQMHQGAERVHQSTGRGTNPDRGTKLSLTEAQGPDLIRALGAGPGLTEAQGPDLIKALGAGPGLTETGCTRLGVGVAHRPAGRGQALSQALGAQSGQLGMATLAQP</sequence>
<evidence type="ECO:0000313" key="3">
    <source>
        <dbReference type="Proteomes" id="UP000188354"/>
    </source>
</evidence>
<gene>
    <name evidence="2" type="ORF">TanjilG_09087</name>
</gene>
<name>A0A394DFD7_LUPAN</name>
<feature type="region of interest" description="Disordered" evidence="1">
    <location>
        <begin position="1"/>
        <end position="46"/>
    </location>
</feature>
<comment type="caution">
    <text evidence="2">The sequence shown here is derived from an EMBL/GenBank/DDBJ whole genome shotgun (WGS) entry which is preliminary data.</text>
</comment>
<dbReference type="EMBL" id="MLAU01032400">
    <property type="protein sequence ID" value="OIW21745.1"/>
    <property type="molecule type" value="Genomic_DNA"/>
</dbReference>
<accession>A0A394DFD7</accession>
<evidence type="ECO:0000313" key="2">
    <source>
        <dbReference type="EMBL" id="OIW21745.1"/>
    </source>
</evidence>
<protein>
    <submittedName>
        <fullName evidence="2">Uncharacterized protein</fullName>
    </submittedName>
</protein>
<proteinExistence type="predicted"/>
<organism evidence="2 3">
    <name type="scientific">Lupinus angustifolius</name>
    <name type="common">Narrow-leaved blue lupine</name>
    <dbReference type="NCBI Taxonomy" id="3871"/>
    <lineage>
        <taxon>Eukaryota</taxon>
        <taxon>Viridiplantae</taxon>
        <taxon>Streptophyta</taxon>
        <taxon>Embryophyta</taxon>
        <taxon>Tracheophyta</taxon>
        <taxon>Spermatophyta</taxon>
        <taxon>Magnoliopsida</taxon>
        <taxon>eudicotyledons</taxon>
        <taxon>Gunneridae</taxon>
        <taxon>Pentapetalae</taxon>
        <taxon>rosids</taxon>
        <taxon>fabids</taxon>
        <taxon>Fabales</taxon>
        <taxon>Fabaceae</taxon>
        <taxon>Papilionoideae</taxon>
        <taxon>50 kb inversion clade</taxon>
        <taxon>genistoids sensu lato</taxon>
        <taxon>core genistoids</taxon>
        <taxon>Genisteae</taxon>
        <taxon>Lupinus</taxon>
    </lineage>
</organism>
<evidence type="ECO:0000256" key="1">
    <source>
        <dbReference type="SAM" id="MobiDB-lite"/>
    </source>
</evidence>
<dbReference type="Proteomes" id="UP000188354">
    <property type="component" value="Unassembled WGS sequence"/>
</dbReference>
<dbReference type="Gramene" id="OIW21745">
    <property type="protein sequence ID" value="OIW21745"/>
    <property type="gene ID" value="TanjilG_09087"/>
</dbReference>
<reference evidence="2 3" key="1">
    <citation type="journal article" date="2017" name="Plant Biotechnol. J.">
        <title>A comprehensive draft genome sequence for lupin (Lupinus angustifolius), an emerging health food: insights into plant-microbe interactions and legume evolution.</title>
        <authorList>
            <person name="Hane J.K."/>
            <person name="Ming Y."/>
            <person name="Kamphuis L.G."/>
            <person name="Nelson M.N."/>
            <person name="Garg G."/>
            <person name="Atkins C.A."/>
            <person name="Bayer P.E."/>
            <person name="Bravo A."/>
            <person name="Bringans S."/>
            <person name="Cannon S."/>
            <person name="Edwards D."/>
            <person name="Foley R."/>
            <person name="Gao L.L."/>
            <person name="Harrison M.J."/>
            <person name="Huang W."/>
            <person name="Hurgobin B."/>
            <person name="Li S."/>
            <person name="Liu C.W."/>
            <person name="McGrath A."/>
            <person name="Morahan G."/>
            <person name="Murray J."/>
            <person name="Weller J."/>
            <person name="Jian J."/>
            <person name="Singh K.B."/>
        </authorList>
    </citation>
    <scope>NUCLEOTIDE SEQUENCE [LARGE SCALE GENOMIC DNA]</scope>
    <source>
        <strain evidence="3">cv. Tanjil</strain>
        <tissue evidence="2">Whole plant</tissue>
    </source>
</reference>